<proteinExistence type="predicted"/>
<evidence type="ECO:0000313" key="1">
    <source>
        <dbReference type="EMBL" id="KAG4305769.1"/>
    </source>
</evidence>
<name>A0ACB7CDE0_9ASCO</name>
<gene>
    <name evidence="1" type="ORF">PORY_000679</name>
</gene>
<reference evidence="1 2" key="1">
    <citation type="journal article" date="2021" name="Commun. Biol.">
        <title>Genomic insights into the host specific adaptation of the Pneumocystis genus.</title>
        <authorList>
            <person name="Cisse O.H."/>
            <person name="Ma L."/>
            <person name="Dekker J.P."/>
            <person name="Khil P.P."/>
            <person name="Youn J.-H."/>
            <person name="Brenchley J.M."/>
            <person name="Blair R."/>
            <person name="Pahar B."/>
            <person name="Chabe M."/>
            <person name="Van Rompay K.K.A."/>
            <person name="Keesler R."/>
            <person name="Sukura A."/>
            <person name="Hirsch V."/>
            <person name="Kutty G."/>
            <person name="Liu Y."/>
            <person name="Peng L."/>
            <person name="Chen J."/>
            <person name="Song J."/>
            <person name="Weissenbacher-Lang C."/>
            <person name="Xu J."/>
            <person name="Upham N.S."/>
            <person name="Stajich J.E."/>
            <person name="Cuomo C.A."/>
            <person name="Cushion M.T."/>
            <person name="Kovacs J.A."/>
        </authorList>
    </citation>
    <scope>NUCLEOTIDE SEQUENCE [LARGE SCALE GENOMIC DNA]</scope>
    <source>
        <strain evidence="1 2">RABM</strain>
    </source>
</reference>
<accession>A0ACB7CDE0</accession>
<sequence length="367" mass="42268">MTSKPVLLGFPDSYTKIKDGTVNPFVTRLGGLPIGLDGLTKPPVEFSKCKNCNQIMPLILQTHAHIDHTNYDRVIYVWVCCNKYCQYREGSARVIRGVLYGKTHSHETKHSHNDLSTDHFINLGNSIFNVSGTTPLHSHNPFQMNSSVKIKQDSHTPPDLMSSNMKNFQNSHLTQNIFLSKTESEEKEWPCDDEILQYPIELLYIVEENQSLEKEFSKKLNIENLEEKFAKKEEKEWSKEVYEKPILEKGFYKFMKRINANPQQCVRYNRKGRPLYYSLTDSLAKKINLSESENLGKCQLCNSQNVFELQIMPNTINILEEKSSLGDMLWGTIIVGTCSNDCVPNLNNKGIGYAEEWIGIQWEDMRK</sequence>
<comment type="caution">
    <text evidence="1">The sequence shown here is derived from an EMBL/GenBank/DDBJ whole genome shotgun (WGS) entry which is preliminary data.</text>
</comment>
<evidence type="ECO:0000313" key="2">
    <source>
        <dbReference type="Proteomes" id="UP000768646"/>
    </source>
</evidence>
<dbReference type="EMBL" id="JABTEG010000002">
    <property type="protein sequence ID" value="KAG4305769.1"/>
    <property type="molecule type" value="Genomic_DNA"/>
</dbReference>
<protein>
    <submittedName>
        <fullName evidence="1">Uncharacterized protein</fullName>
    </submittedName>
</protein>
<dbReference type="Proteomes" id="UP000768646">
    <property type="component" value="Unassembled WGS sequence"/>
</dbReference>
<organism evidence="1 2">
    <name type="scientific">Pneumocystis oryctolagi</name>
    <dbReference type="NCBI Taxonomy" id="42067"/>
    <lineage>
        <taxon>Eukaryota</taxon>
        <taxon>Fungi</taxon>
        <taxon>Dikarya</taxon>
        <taxon>Ascomycota</taxon>
        <taxon>Taphrinomycotina</taxon>
        <taxon>Pneumocystomycetes</taxon>
        <taxon>Pneumocystaceae</taxon>
        <taxon>Pneumocystis</taxon>
    </lineage>
</organism>
<keyword evidence="2" id="KW-1185">Reference proteome</keyword>